<evidence type="ECO:0000256" key="1">
    <source>
        <dbReference type="SAM" id="MobiDB-lite"/>
    </source>
</evidence>
<reference evidence="3" key="2">
    <citation type="journal article" date="2017" name="Nat. Plants">
        <title>The Aegilops tauschii genome reveals multiple impacts of transposons.</title>
        <authorList>
            <person name="Zhao G."/>
            <person name="Zou C."/>
            <person name="Li K."/>
            <person name="Wang K."/>
            <person name="Li T."/>
            <person name="Gao L."/>
            <person name="Zhang X."/>
            <person name="Wang H."/>
            <person name="Yang Z."/>
            <person name="Liu X."/>
            <person name="Jiang W."/>
            <person name="Mao L."/>
            <person name="Kong X."/>
            <person name="Jiao Y."/>
            <person name="Jia J."/>
        </authorList>
    </citation>
    <scope>NUCLEOTIDE SEQUENCE [LARGE SCALE GENOMIC DNA]</scope>
    <source>
        <strain evidence="3">cv. AL8/78</strain>
    </source>
</reference>
<reference evidence="2" key="3">
    <citation type="journal article" date="2017" name="Nature">
        <title>Genome sequence of the progenitor of the wheat D genome Aegilops tauschii.</title>
        <authorList>
            <person name="Luo M.C."/>
            <person name="Gu Y.Q."/>
            <person name="Puiu D."/>
            <person name="Wang H."/>
            <person name="Twardziok S.O."/>
            <person name="Deal K.R."/>
            <person name="Huo N."/>
            <person name="Zhu T."/>
            <person name="Wang L."/>
            <person name="Wang Y."/>
            <person name="McGuire P.E."/>
            <person name="Liu S."/>
            <person name="Long H."/>
            <person name="Ramasamy R.K."/>
            <person name="Rodriguez J.C."/>
            <person name="Van S.L."/>
            <person name="Yuan L."/>
            <person name="Wang Z."/>
            <person name="Xia Z."/>
            <person name="Xiao L."/>
            <person name="Anderson O.D."/>
            <person name="Ouyang S."/>
            <person name="Liang Y."/>
            <person name="Zimin A.V."/>
            <person name="Pertea G."/>
            <person name="Qi P."/>
            <person name="Bennetzen J.L."/>
            <person name="Dai X."/>
            <person name="Dawson M.W."/>
            <person name="Muller H.G."/>
            <person name="Kugler K."/>
            <person name="Rivarola-Duarte L."/>
            <person name="Spannagl M."/>
            <person name="Mayer K.F.X."/>
            <person name="Lu F.H."/>
            <person name="Bevan M.W."/>
            <person name="Leroy P."/>
            <person name="Li P."/>
            <person name="You F.M."/>
            <person name="Sun Q."/>
            <person name="Liu Z."/>
            <person name="Lyons E."/>
            <person name="Wicker T."/>
            <person name="Salzberg S.L."/>
            <person name="Devos K.M."/>
            <person name="Dvorak J."/>
        </authorList>
    </citation>
    <scope>NUCLEOTIDE SEQUENCE [LARGE SCALE GENOMIC DNA]</scope>
    <source>
        <strain evidence="2">cv. AL8/78</strain>
    </source>
</reference>
<dbReference type="Proteomes" id="UP000015105">
    <property type="component" value="Chromosome 6D"/>
</dbReference>
<organism evidence="2 3">
    <name type="scientific">Aegilops tauschii subsp. strangulata</name>
    <name type="common">Goatgrass</name>
    <dbReference type="NCBI Taxonomy" id="200361"/>
    <lineage>
        <taxon>Eukaryota</taxon>
        <taxon>Viridiplantae</taxon>
        <taxon>Streptophyta</taxon>
        <taxon>Embryophyta</taxon>
        <taxon>Tracheophyta</taxon>
        <taxon>Spermatophyta</taxon>
        <taxon>Magnoliopsida</taxon>
        <taxon>Liliopsida</taxon>
        <taxon>Poales</taxon>
        <taxon>Poaceae</taxon>
        <taxon>BOP clade</taxon>
        <taxon>Pooideae</taxon>
        <taxon>Triticodae</taxon>
        <taxon>Triticeae</taxon>
        <taxon>Triticinae</taxon>
        <taxon>Aegilops</taxon>
    </lineage>
</organism>
<evidence type="ECO:0000313" key="3">
    <source>
        <dbReference type="Proteomes" id="UP000015105"/>
    </source>
</evidence>
<reference evidence="2" key="4">
    <citation type="submission" date="2019-03" db="UniProtKB">
        <authorList>
            <consortium name="EnsemblPlants"/>
        </authorList>
    </citation>
    <scope>IDENTIFICATION</scope>
</reference>
<proteinExistence type="predicted"/>
<feature type="region of interest" description="Disordered" evidence="1">
    <location>
        <begin position="34"/>
        <end position="62"/>
    </location>
</feature>
<accession>A0A453P7H3</accession>
<dbReference type="EnsemblPlants" id="AET6Gv20636400.1">
    <property type="protein sequence ID" value="AET6Gv20636400.1"/>
    <property type="gene ID" value="AET6Gv20636400"/>
</dbReference>
<reference evidence="2" key="5">
    <citation type="journal article" date="2021" name="G3 (Bethesda)">
        <title>Aegilops tauschii genome assembly Aet v5.0 features greater sequence contiguity and improved annotation.</title>
        <authorList>
            <person name="Wang L."/>
            <person name="Zhu T."/>
            <person name="Rodriguez J.C."/>
            <person name="Deal K.R."/>
            <person name="Dubcovsky J."/>
            <person name="McGuire P.E."/>
            <person name="Lux T."/>
            <person name="Spannagl M."/>
            <person name="Mayer K.F.X."/>
            <person name="Baldrich P."/>
            <person name="Meyers B.C."/>
            <person name="Huo N."/>
            <person name="Gu Y.Q."/>
            <person name="Zhou H."/>
            <person name="Devos K.M."/>
            <person name="Bennetzen J.L."/>
            <person name="Unver T."/>
            <person name="Budak H."/>
            <person name="Gulick P.J."/>
            <person name="Galiba G."/>
            <person name="Kalapos B."/>
            <person name="Nelson D.R."/>
            <person name="Li P."/>
            <person name="You F.M."/>
            <person name="Luo M.C."/>
            <person name="Dvorak J."/>
        </authorList>
    </citation>
    <scope>NUCLEOTIDE SEQUENCE [LARGE SCALE GENOMIC DNA]</scope>
    <source>
        <strain evidence="2">cv. AL8/78</strain>
    </source>
</reference>
<dbReference type="Gramene" id="AET6Gv20636400.1">
    <property type="protein sequence ID" value="AET6Gv20636400.1"/>
    <property type="gene ID" value="AET6Gv20636400"/>
</dbReference>
<evidence type="ECO:0000313" key="2">
    <source>
        <dbReference type="EnsemblPlants" id="AET6Gv20636400.1"/>
    </source>
</evidence>
<reference evidence="3" key="1">
    <citation type="journal article" date="2014" name="Science">
        <title>Ancient hybridizations among the ancestral genomes of bread wheat.</title>
        <authorList>
            <consortium name="International Wheat Genome Sequencing Consortium,"/>
            <person name="Marcussen T."/>
            <person name="Sandve S.R."/>
            <person name="Heier L."/>
            <person name="Spannagl M."/>
            <person name="Pfeifer M."/>
            <person name="Jakobsen K.S."/>
            <person name="Wulff B.B."/>
            <person name="Steuernagel B."/>
            <person name="Mayer K.F."/>
            <person name="Olsen O.A."/>
        </authorList>
    </citation>
    <scope>NUCLEOTIDE SEQUENCE [LARGE SCALE GENOMIC DNA]</scope>
    <source>
        <strain evidence="3">cv. AL8/78</strain>
    </source>
</reference>
<dbReference type="STRING" id="200361.A0A453P7H3"/>
<protein>
    <submittedName>
        <fullName evidence="2">Uncharacterized protein</fullName>
    </submittedName>
</protein>
<name>A0A453P7H3_AEGTS</name>
<feature type="compositionally biased region" description="Basic residues" evidence="1">
    <location>
        <begin position="35"/>
        <end position="45"/>
    </location>
</feature>
<sequence length="62" mass="6904">GLFLARSRPIPAQWGPRLSMTQGPTSLLPVWARTTARRPSSRRQSLHATTAEAMDGEEAHHR</sequence>
<keyword evidence="3" id="KW-1185">Reference proteome</keyword>
<dbReference type="AlphaFoldDB" id="A0A453P7H3"/>